<dbReference type="InterPro" id="IPR041988">
    <property type="entry name" value="Ribosomal_uL24_KOW"/>
</dbReference>
<comment type="similarity">
    <text evidence="1">Belongs to the universal ribosomal protein uL24 family.</text>
</comment>
<dbReference type="InterPro" id="IPR008991">
    <property type="entry name" value="Translation_prot_SH3-like_sf"/>
</dbReference>
<dbReference type="HOGENOM" id="CLU_093315_0_1_1"/>
<dbReference type="InterPro" id="IPR005825">
    <property type="entry name" value="Ribosomal_uL24_CS"/>
</dbReference>
<dbReference type="GO" id="GO:0003735">
    <property type="term" value="F:structural constituent of ribosome"/>
    <property type="evidence" value="ECO:0007669"/>
    <property type="project" value="InterPro"/>
</dbReference>
<evidence type="ECO:0000313" key="6">
    <source>
        <dbReference type="Proteomes" id="UP000030755"/>
    </source>
</evidence>
<dbReference type="InterPro" id="IPR005824">
    <property type="entry name" value="KOW"/>
</dbReference>
<dbReference type="EMBL" id="KE560669">
    <property type="protein sequence ID" value="EPZ36067.1"/>
    <property type="molecule type" value="Genomic_DNA"/>
</dbReference>
<keyword evidence="6" id="KW-1185">Reference proteome</keyword>
<keyword evidence="3" id="KW-0687">Ribonucleoprotein</keyword>
<dbReference type="AlphaFoldDB" id="A0A075B4D4"/>
<dbReference type="PROSITE" id="PS01108">
    <property type="entry name" value="RIBOSOMAL_L24"/>
    <property type="match status" value="1"/>
</dbReference>
<dbReference type="GO" id="GO:1990904">
    <property type="term" value="C:ribonucleoprotein complex"/>
    <property type="evidence" value="ECO:0007669"/>
    <property type="project" value="UniProtKB-KW"/>
</dbReference>
<feature type="domain" description="KOW" evidence="4">
    <location>
        <begin position="40"/>
        <end position="67"/>
    </location>
</feature>
<dbReference type="PANTHER" id="PTHR12903">
    <property type="entry name" value="MITOCHONDRIAL RIBOSOMAL PROTEIN L24"/>
    <property type="match status" value="1"/>
</dbReference>
<evidence type="ECO:0000256" key="1">
    <source>
        <dbReference type="ARBA" id="ARBA00010618"/>
    </source>
</evidence>
<dbReference type="Gene3D" id="2.30.30.30">
    <property type="match status" value="1"/>
</dbReference>
<evidence type="ECO:0000256" key="2">
    <source>
        <dbReference type="ARBA" id="ARBA00022980"/>
    </source>
</evidence>
<evidence type="ECO:0000259" key="4">
    <source>
        <dbReference type="SMART" id="SM00739"/>
    </source>
</evidence>
<dbReference type="Pfam" id="PF00467">
    <property type="entry name" value="KOW"/>
    <property type="match status" value="1"/>
</dbReference>
<proteinExistence type="inferred from homology"/>
<dbReference type="CDD" id="cd06089">
    <property type="entry name" value="KOW_RPL26"/>
    <property type="match status" value="1"/>
</dbReference>
<dbReference type="OrthoDB" id="359154at2759"/>
<dbReference type="InterPro" id="IPR014722">
    <property type="entry name" value="Rib_uL2_dom2"/>
</dbReference>
<dbReference type="SUPFAM" id="SSF50104">
    <property type="entry name" value="Translation proteins SH3-like domain"/>
    <property type="match status" value="1"/>
</dbReference>
<dbReference type="SMART" id="SM00739">
    <property type="entry name" value="KOW"/>
    <property type="match status" value="1"/>
</dbReference>
<name>A0A075B4D4_ROZAC</name>
<dbReference type="GO" id="GO:0003723">
    <property type="term" value="F:RNA binding"/>
    <property type="evidence" value="ECO:0007669"/>
    <property type="project" value="InterPro"/>
</dbReference>
<dbReference type="GO" id="GO:0006412">
    <property type="term" value="P:translation"/>
    <property type="evidence" value="ECO:0007669"/>
    <property type="project" value="InterPro"/>
</dbReference>
<dbReference type="STRING" id="988480.A0A075B4D4"/>
<sequence length="198" mass="22673">MGATITKKLYKIRPFTYQFNRFVRRHRVRAGPEIPDNEWLFAKGDVVEILHGKNKGRHGIVTDILRTYNQVTISGFNLQRRLLPKPKDEKAVHISHINLNWPYYARQIALVDPLTGKACEAINKCIQDPESGQVKRVRISLDTGAVIDFPQAEEKPLEPGMKDTLMGEVKEKTYMPDFTKRPMPMDCTINANIITVND</sequence>
<reference evidence="5 6" key="1">
    <citation type="journal article" date="2013" name="Curr. Biol.">
        <title>Shared signatures of parasitism and phylogenomics unite Cryptomycota and microsporidia.</title>
        <authorList>
            <person name="James T.Y."/>
            <person name="Pelin A."/>
            <person name="Bonen L."/>
            <person name="Ahrendt S."/>
            <person name="Sain D."/>
            <person name="Corradi N."/>
            <person name="Stajich J.E."/>
        </authorList>
    </citation>
    <scope>NUCLEOTIDE SEQUENCE [LARGE SCALE GENOMIC DNA]</scope>
    <source>
        <strain evidence="5 6">CSF55</strain>
    </source>
</reference>
<keyword evidence="2 5" id="KW-0689">Ribosomal protein</keyword>
<gene>
    <name evidence="5" type="ORF">O9G_005566</name>
</gene>
<dbReference type="GO" id="GO:0005840">
    <property type="term" value="C:ribosome"/>
    <property type="evidence" value="ECO:0007669"/>
    <property type="project" value="UniProtKB-KW"/>
</dbReference>
<protein>
    <submittedName>
        <fullName evidence="5">Ribosomal protein L24/L26 domain-containing protein</fullName>
    </submittedName>
</protein>
<dbReference type="InterPro" id="IPR003256">
    <property type="entry name" value="Ribosomal_uL24"/>
</dbReference>
<dbReference type="Proteomes" id="UP000030755">
    <property type="component" value="Unassembled WGS sequence"/>
</dbReference>
<organism evidence="5 6">
    <name type="scientific">Rozella allomycis (strain CSF55)</name>
    <dbReference type="NCBI Taxonomy" id="988480"/>
    <lineage>
        <taxon>Eukaryota</taxon>
        <taxon>Fungi</taxon>
        <taxon>Fungi incertae sedis</taxon>
        <taxon>Cryptomycota</taxon>
        <taxon>Cryptomycota incertae sedis</taxon>
        <taxon>Rozella</taxon>
    </lineage>
</organism>
<evidence type="ECO:0000256" key="3">
    <source>
        <dbReference type="ARBA" id="ARBA00023274"/>
    </source>
</evidence>
<accession>A0A075B4D4</accession>
<evidence type="ECO:0000313" key="5">
    <source>
        <dbReference type="EMBL" id="EPZ36067.1"/>
    </source>
</evidence>